<reference evidence="2 3" key="1">
    <citation type="submission" date="2014-12" db="EMBL/GenBank/DDBJ databases">
        <title>Genome sequence of Methanobrevibacter arboriphilicus DH1, DSM1125.</title>
        <authorList>
            <person name="Poehlein A."/>
            <person name="Thauer R.K."/>
            <person name="Seedorf H."/>
            <person name="Daniel R."/>
        </authorList>
    </citation>
    <scope>NUCLEOTIDE SEQUENCE [LARGE SCALE GENOMIC DNA]</scope>
    <source>
        <strain evidence="2 3">DH1</strain>
    </source>
</reference>
<dbReference type="InterPro" id="IPR001173">
    <property type="entry name" value="Glyco_trans_2-like"/>
</dbReference>
<evidence type="ECO:0000313" key="3">
    <source>
        <dbReference type="Proteomes" id="UP000191661"/>
    </source>
</evidence>
<dbReference type="PANTHER" id="PTHR10859:SF91">
    <property type="entry name" value="DOLICHYL-PHOSPHATE BETA-GLUCOSYLTRANSFERASE"/>
    <property type="match status" value="1"/>
</dbReference>
<accession>A0A1V6N0B8</accession>
<dbReference type="Pfam" id="PF00535">
    <property type="entry name" value="Glycos_transf_2"/>
    <property type="match status" value="1"/>
</dbReference>
<dbReference type="EMBL" id="JXMW01000029">
    <property type="protein sequence ID" value="OQD58062.1"/>
    <property type="molecule type" value="Genomic_DNA"/>
</dbReference>
<gene>
    <name evidence="2" type="ORF">MBBAR_29c00130</name>
</gene>
<dbReference type="Proteomes" id="UP000191661">
    <property type="component" value="Unassembled WGS sequence"/>
</dbReference>
<name>A0A1V6N0B8_METAZ</name>
<comment type="caution">
    <text evidence="2">The sequence shown here is derived from an EMBL/GenBank/DDBJ whole genome shotgun (WGS) entry which is preliminary data.</text>
</comment>
<organism evidence="2 3">
    <name type="scientific">Methanobrevibacter arboriphilus JCM 13429 = DSM 1125</name>
    <dbReference type="NCBI Taxonomy" id="1300164"/>
    <lineage>
        <taxon>Archaea</taxon>
        <taxon>Methanobacteriati</taxon>
        <taxon>Methanobacteriota</taxon>
        <taxon>Methanomada group</taxon>
        <taxon>Methanobacteria</taxon>
        <taxon>Methanobacteriales</taxon>
        <taxon>Methanobacteriaceae</taxon>
        <taxon>Methanobrevibacter</taxon>
    </lineage>
</organism>
<dbReference type="SUPFAM" id="SSF53448">
    <property type="entry name" value="Nucleotide-diphospho-sugar transferases"/>
    <property type="match status" value="1"/>
</dbReference>
<dbReference type="GO" id="GO:0006487">
    <property type="term" value="P:protein N-linked glycosylation"/>
    <property type="evidence" value="ECO:0007669"/>
    <property type="project" value="TreeGrafter"/>
</dbReference>
<dbReference type="InterPro" id="IPR029044">
    <property type="entry name" value="Nucleotide-diphossugar_trans"/>
</dbReference>
<dbReference type="GO" id="GO:0016740">
    <property type="term" value="F:transferase activity"/>
    <property type="evidence" value="ECO:0007669"/>
    <property type="project" value="UniProtKB-KW"/>
</dbReference>
<dbReference type="CDD" id="cd04179">
    <property type="entry name" value="DPM_DPG-synthase_like"/>
    <property type="match status" value="1"/>
</dbReference>
<sequence length="245" mass="27165">MTDKNEVSSFSNNHLINKDTDGIFVVVPAFNEDKTVGSVIEEIVKLGYNVILVDDGSSDNTYEIAKSSKSKYPDNIFIYQHVINRGLGAALKTGMTGALIHGAKFIVTFDADGQHAVEDIAKVCKPLKDGNADAVIGSRPFEDMPNSKNFANTVMNLMTYVFYRTKVKDSQSGLRAFKAEVIPKLNLLSRGYGVSSEFIREIRRNHLKLEEVTITTIYTPETQAKGTNAIVGLKILFKMIMDIFK</sequence>
<keyword evidence="3" id="KW-1185">Reference proteome</keyword>
<dbReference type="OrthoDB" id="11098at2157"/>
<dbReference type="PANTHER" id="PTHR10859">
    <property type="entry name" value="GLYCOSYL TRANSFERASE"/>
    <property type="match status" value="1"/>
</dbReference>
<dbReference type="AlphaFoldDB" id="A0A1V6N0B8"/>
<evidence type="ECO:0000313" key="2">
    <source>
        <dbReference type="EMBL" id="OQD58062.1"/>
    </source>
</evidence>
<keyword evidence="2" id="KW-0808">Transferase</keyword>
<evidence type="ECO:0000259" key="1">
    <source>
        <dbReference type="Pfam" id="PF00535"/>
    </source>
</evidence>
<protein>
    <submittedName>
        <fullName evidence="2">Glycosyltransferase, family 2</fullName>
    </submittedName>
</protein>
<feature type="domain" description="Glycosyltransferase 2-like" evidence="1">
    <location>
        <begin position="25"/>
        <end position="163"/>
    </location>
</feature>
<dbReference type="Gene3D" id="3.90.550.10">
    <property type="entry name" value="Spore Coat Polysaccharide Biosynthesis Protein SpsA, Chain A"/>
    <property type="match status" value="1"/>
</dbReference>
<dbReference type="RefSeq" id="WP_080461043.1">
    <property type="nucleotide sequence ID" value="NZ_BBET01000164.1"/>
</dbReference>
<proteinExistence type="predicted"/>